<protein>
    <recommendedName>
        <fullName evidence="2">Tail completion protein</fullName>
    </recommendedName>
</protein>
<reference evidence="1" key="1">
    <citation type="submission" date="2020-04" db="EMBL/GenBank/DDBJ databases">
        <authorList>
            <person name="Chiriac C."/>
            <person name="Salcher M."/>
            <person name="Ghai R."/>
            <person name="Kavagutti S V."/>
        </authorList>
    </citation>
    <scope>NUCLEOTIDE SEQUENCE</scope>
</reference>
<name>A0A6J5NWK5_9CAUD</name>
<evidence type="ECO:0008006" key="2">
    <source>
        <dbReference type="Google" id="ProtNLM"/>
    </source>
</evidence>
<accession>A0A6J5NWK5</accession>
<dbReference type="EMBL" id="LR796708">
    <property type="protein sequence ID" value="CAB4161475.1"/>
    <property type="molecule type" value="Genomic_DNA"/>
</dbReference>
<evidence type="ECO:0000313" key="1">
    <source>
        <dbReference type="EMBL" id="CAB4161475.1"/>
    </source>
</evidence>
<gene>
    <name evidence="1" type="ORF">UFOVP772_50</name>
</gene>
<proteinExistence type="predicted"/>
<sequence length="134" mass="14506">MANINSIRSGIATRLSTISGLRVAAEQPDNPNPPIAVVIPDNTRYDDTFGRGMDTTTFRVILIVSRVAEKYAQKKLDAYCATTGTSSIKAAIEGDKTLGGSVFDCRVTEMRNYGQISVGDVTYLGCEFIILTYA</sequence>
<organism evidence="1">
    <name type="scientific">uncultured Caudovirales phage</name>
    <dbReference type="NCBI Taxonomy" id="2100421"/>
    <lineage>
        <taxon>Viruses</taxon>
        <taxon>Duplodnaviria</taxon>
        <taxon>Heunggongvirae</taxon>
        <taxon>Uroviricota</taxon>
        <taxon>Caudoviricetes</taxon>
        <taxon>Peduoviridae</taxon>
        <taxon>Maltschvirus</taxon>
        <taxon>Maltschvirus maltsch</taxon>
    </lineage>
</organism>